<evidence type="ECO:0000313" key="8">
    <source>
        <dbReference type="Proteomes" id="UP000004095"/>
    </source>
</evidence>
<comment type="caution">
    <text evidence="7">The sequence shown here is derived from an EMBL/GenBank/DDBJ whole genome shotgun (WGS) entry which is preliminary data.</text>
</comment>
<evidence type="ECO:0000256" key="3">
    <source>
        <dbReference type="ARBA" id="ARBA00022679"/>
    </source>
</evidence>
<keyword evidence="4" id="KW-0520">NAD</keyword>
<dbReference type="eggNOG" id="COG3831">
    <property type="taxonomic scope" value="Bacteria"/>
</dbReference>
<dbReference type="GO" id="GO:0003950">
    <property type="term" value="F:NAD+ poly-ADP-ribosyltransferase activity"/>
    <property type="evidence" value="ECO:0007669"/>
    <property type="project" value="UniProtKB-EC"/>
</dbReference>
<protein>
    <recommendedName>
        <fullName evidence="1">NAD(+) ADP-ribosyltransferase</fullName>
        <ecNumber evidence="1">2.4.2.30</ecNumber>
    </recommendedName>
</protein>
<dbReference type="AlphaFoldDB" id="A2A044"/>
<dbReference type="RefSeq" id="WP_002705712.1">
    <property type="nucleotide sequence ID" value="NZ_AAWS01000090.1"/>
</dbReference>
<gene>
    <name evidence="7" type="ORF">M23134_03035</name>
</gene>
<dbReference type="PANTHER" id="PTHR10459">
    <property type="entry name" value="DNA LIGASE"/>
    <property type="match status" value="1"/>
</dbReference>
<dbReference type="Gene3D" id="3.90.228.10">
    <property type="match status" value="1"/>
</dbReference>
<evidence type="ECO:0000256" key="5">
    <source>
        <dbReference type="ARBA" id="ARBA00033987"/>
    </source>
</evidence>
<evidence type="ECO:0000313" key="7">
    <source>
        <dbReference type="EMBL" id="EAY24002.1"/>
    </source>
</evidence>
<evidence type="ECO:0000259" key="6">
    <source>
        <dbReference type="PROSITE" id="PS51059"/>
    </source>
</evidence>
<dbReference type="GO" id="GO:0070212">
    <property type="term" value="P:protein poly-ADP-ribosylation"/>
    <property type="evidence" value="ECO:0007669"/>
    <property type="project" value="TreeGrafter"/>
</dbReference>
<dbReference type="Gene3D" id="1.25.40.10">
    <property type="entry name" value="Tetratricopeptide repeat domain"/>
    <property type="match status" value="3"/>
</dbReference>
<comment type="catalytic activity">
    <reaction evidence="5">
        <text>NAD(+) + (ADP-D-ribosyl)n-acceptor = nicotinamide + (ADP-D-ribosyl)n+1-acceptor + H(+).</text>
        <dbReference type="EC" id="2.4.2.30"/>
    </reaction>
</comment>
<dbReference type="PROSITE" id="PS51059">
    <property type="entry name" value="PARP_CATALYTIC"/>
    <property type="match status" value="1"/>
</dbReference>
<name>A2A044_MICM2</name>
<dbReference type="EMBL" id="AAWS01000090">
    <property type="protein sequence ID" value="EAY24002.1"/>
    <property type="molecule type" value="Genomic_DNA"/>
</dbReference>
<dbReference type="GO" id="GO:0006302">
    <property type="term" value="P:double-strand break repair"/>
    <property type="evidence" value="ECO:0007669"/>
    <property type="project" value="TreeGrafter"/>
</dbReference>
<dbReference type="SUPFAM" id="SSF56399">
    <property type="entry name" value="ADP-ribosylation"/>
    <property type="match status" value="1"/>
</dbReference>
<evidence type="ECO:0000256" key="1">
    <source>
        <dbReference type="ARBA" id="ARBA00012020"/>
    </source>
</evidence>
<dbReference type="OrthoDB" id="4640276at2"/>
<evidence type="ECO:0000256" key="4">
    <source>
        <dbReference type="ARBA" id="ARBA00023027"/>
    </source>
</evidence>
<dbReference type="InterPro" id="IPR050800">
    <property type="entry name" value="ARTD/PARP"/>
</dbReference>
<dbReference type="EC" id="2.4.2.30" evidence="1"/>
<dbReference type="Proteomes" id="UP000004095">
    <property type="component" value="Unassembled WGS sequence"/>
</dbReference>
<organism evidence="7 8">
    <name type="scientific">Microscilla marina ATCC 23134</name>
    <dbReference type="NCBI Taxonomy" id="313606"/>
    <lineage>
        <taxon>Bacteria</taxon>
        <taxon>Pseudomonadati</taxon>
        <taxon>Bacteroidota</taxon>
        <taxon>Cytophagia</taxon>
        <taxon>Cytophagales</taxon>
        <taxon>Microscillaceae</taxon>
        <taxon>Microscilla</taxon>
    </lineage>
</organism>
<dbReference type="PANTHER" id="PTHR10459:SF60">
    <property type="entry name" value="POLY [ADP-RIBOSE] POLYMERASE 2"/>
    <property type="match status" value="1"/>
</dbReference>
<keyword evidence="3" id="KW-0808">Transferase</keyword>
<dbReference type="InterPro" id="IPR012317">
    <property type="entry name" value="Poly(ADP-ribose)pol_cat_dom"/>
</dbReference>
<feature type="domain" description="PARP catalytic" evidence="6">
    <location>
        <begin position="531"/>
        <end position="764"/>
    </location>
</feature>
<accession>A2A044</accession>
<proteinExistence type="predicted"/>
<dbReference type="InterPro" id="IPR011990">
    <property type="entry name" value="TPR-like_helical_dom_sf"/>
</dbReference>
<keyword evidence="2" id="KW-0328">Glycosyltransferase</keyword>
<evidence type="ECO:0000256" key="2">
    <source>
        <dbReference type="ARBA" id="ARBA00022676"/>
    </source>
</evidence>
<dbReference type="Pfam" id="PF00644">
    <property type="entry name" value="PARP"/>
    <property type="match status" value="1"/>
</dbReference>
<keyword evidence="8" id="KW-1185">Reference proteome</keyword>
<reference evidence="7 8" key="1">
    <citation type="submission" date="2007-01" db="EMBL/GenBank/DDBJ databases">
        <authorList>
            <person name="Haygood M."/>
            <person name="Podell S."/>
            <person name="Anderson C."/>
            <person name="Hopkinson B."/>
            <person name="Roe K."/>
            <person name="Barbeau K."/>
            <person name="Gaasterland T."/>
            <person name="Ferriera S."/>
            <person name="Johnson J."/>
            <person name="Kravitz S."/>
            <person name="Beeson K."/>
            <person name="Sutton G."/>
            <person name="Rogers Y.-H."/>
            <person name="Friedman R."/>
            <person name="Frazier M."/>
            <person name="Venter J.C."/>
        </authorList>
    </citation>
    <scope>NUCLEOTIDE SEQUENCE [LARGE SCALE GENOMIC DNA]</scope>
    <source>
        <strain evidence="7 8">ATCC 23134</strain>
    </source>
</reference>
<sequence length="764" mass="87693">MTQKETVAYYLKNKAIEKALAFAKDIKHLKNKIVGLEMIVQQLQCAQEFEQALEVVKLIPDKRRQTLMFQTMVSQALARQAVGFAHQVAQNILIPRNQSTALKQVADYYLQLGKVDKALAIVAEIKTIKTQTNLLRGVSERLIGNNLTEALLAAEQIKDIPARLQLIEKLTKQILTQRKPNKVLEVLIHFKSALSKIWVWTLVSTSLPKKQGRALLGEALVMSNGLQRKYEKALGITQVAFYIAKLLGYNGKVDKLLAQAVAITEKIWKDTEKLQAMEHLVGSYIKMDRWRQALDTLEYSVNRIDVPELLQRLTKKLYKDGYAKEATHLKQATVSILARTIRSQRSKKLIKVSNEKTKHRNSYYYYSYEDDNKFYDMTDNEDGTFTVEYGRIGEPRTNTYTYPIEEWTRKYKEKLRKGYKDVTYIHQPSFDTNSKNRLEPIAPPGIAQLVQNLQAYAQRSVNNNYIVNAQNVTLAQLEKAQMLIDEISGLTTLFNKGHDPRAEVDQLLLQLFTVIPRKMDVVEDYLTACLENNQDVMRRVLEEQATLDVMRGEVLTLQNATNQTQAATLTDNIGVKIETATLSDIMAIRQLMGNKYFDEYFQQAYKVTHLKNQALFDTQVSNAQNRRTKLLWHGSRNENWWSILKTGLVLRPANAVVTGKMFGYGLYFADKVNKSMGYSSLYGSFWTSGESNKAYLAVYDVHLGNCMRRKQHEYWMYDLDETTLKGRGNYDSLFARGGADLINNEYIVYKEAQCTIKYLIEIHS</sequence>
<dbReference type="GO" id="GO:1990404">
    <property type="term" value="F:NAD+-protein mono-ADP-ribosyltransferase activity"/>
    <property type="evidence" value="ECO:0007669"/>
    <property type="project" value="TreeGrafter"/>
</dbReference>